<comment type="similarity">
    <text evidence="8">Belongs to the NhaC Na(+)/H(+) (TC 2.A.35) antiporter family.</text>
</comment>
<evidence type="ECO:0000313" key="11">
    <source>
        <dbReference type="EMBL" id="AHD04249.1"/>
    </source>
</evidence>
<keyword evidence="2" id="KW-0813">Transport</keyword>
<dbReference type="AlphaFoldDB" id="V9W2T8"/>
<evidence type="ECO:0000256" key="8">
    <source>
        <dbReference type="ARBA" id="ARBA00038435"/>
    </source>
</evidence>
<organism evidence="11 12">
    <name type="scientific">Paenibacillus larvae subsp. larvae DSM 25430</name>
    <dbReference type="NCBI Taxonomy" id="697284"/>
    <lineage>
        <taxon>Bacteria</taxon>
        <taxon>Bacillati</taxon>
        <taxon>Bacillota</taxon>
        <taxon>Bacilli</taxon>
        <taxon>Bacillales</taxon>
        <taxon>Paenibacillaceae</taxon>
        <taxon>Paenibacillus</taxon>
    </lineage>
</organism>
<evidence type="ECO:0000256" key="4">
    <source>
        <dbReference type="ARBA" id="ARBA00022475"/>
    </source>
</evidence>
<dbReference type="InterPro" id="IPR018461">
    <property type="entry name" value="Na/H_Antiport_NhaC-like_C"/>
</dbReference>
<keyword evidence="6 9" id="KW-1133">Transmembrane helix</keyword>
<sequence>MTQHEEQNNMKKDVSIKESVFLLVVLLAIIGTCIIGLSLPPQIPILISIAMVMFYAAIKGFSWDTIHKGIQNGISPGLIPIIIFMLIGALVSVWIEAGTIPTIMLYGFSLISVKFFLPSVFVVCALVGVTVGSSFTTISTVGIAFFGMGQIMGFNPAMTAGAIISGAFLGNNISPLSDTTNLAAAIAQVDLFDHIKNMMRTIIPSFLVTLVFFGVMGHSNVSTTGSQIEELVNTLHSSFPISVVTLIPVLILFLCAWKKIPAIPTLLLSIMVTIGVSYIYFPHTSLLQIANLMQDGFVSRTGVQDVDALLTRGGIQSMMWSVSLILLALALGGLLVELKIIETLISKISAFVSTKGKLILMTALSSIGVNLLLGEQYLSIILPGEAFKPQFGSVQVDMKNLSSILANAGAAVNALIPWGVSGVFITGTLGIPTLEYFPFAIFCIIAPIINILIGFMRPGKNQFQQHRISP</sequence>
<dbReference type="GO" id="GO:0005886">
    <property type="term" value="C:plasma membrane"/>
    <property type="evidence" value="ECO:0007669"/>
    <property type="project" value="UniProtKB-SubCell"/>
</dbReference>
<evidence type="ECO:0000256" key="1">
    <source>
        <dbReference type="ARBA" id="ARBA00004651"/>
    </source>
</evidence>
<evidence type="ECO:0000256" key="9">
    <source>
        <dbReference type="SAM" id="Phobius"/>
    </source>
</evidence>
<dbReference type="PANTHER" id="PTHR33451:SF6">
    <property type="entry name" value="NA(+)_H(+) ANTIPORTER NHAC"/>
    <property type="match status" value="1"/>
</dbReference>
<keyword evidence="4" id="KW-1003">Cell membrane</keyword>
<evidence type="ECO:0000259" key="10">
    <source>
        <dbReference type="Pfam" id="PF03553"/>
    </source>
</evidence>
<feature type="transmembrane region" description="Helical" evidence="9">
    <location>
        <begin position="436"/>
        <end position="456"/>
    </location>
</feature>
<feature type="transmembrane region" description="Helical" evidence="9">
    <location>
        <begin position="74"/>
        <end position="95"/>
    </location>
</feature>
<reference evidence="11 12" key="1">
    <citation type="journal article" date="2014" name="PLoS ONE">
        <title>How to Kill the Honey Bee Larva: Genomic Potential and Virulence Mechanisms of Paenibacillus larvae.</title>
        <authorList>
            <person name="Djukic M."/>
            <person name="Brzuszkiewicz E."/>
            <person name="Funfhaus A."/>
            <person name="Voss J."/>
            <person name="Gollnow K."/>
            <person name="Poppinga L."/>
            <person name="Liesegang H."/>
            <person name="Garcia-Gonzalez E."/>
            <person name="Genersch E."/>
            <person name="Daniel R."/>
        </authorList>
    </citation>
    <scope>NUCLEOTIDE SEQUENCE [LARGE SCALE GENOMIC DNA]</scope>
    <source>
        <strain evidence="11 12">DSM 25430</strain>
    </source>
</reference>
<feature type="transmembrane region" description="Helical" evidence="9">
    <location>
        <begin position="201"/>
        <end position="219"/>
    </location>
</feature>
<evidence type="ECO:0000256" key="3">
    <source>
        <dbReference type="ARBA" id="ARBA00022449"/>
    </source>
</evidence>
<evidence type="ECO:0000256" key="2">
    <source>
        <dbReference type="ARBA" id="ARBA00022448"/>
    </source>
</evidence>
<keyword evidence="3" id="KW-0050">Antiport</keyword>
<feature type="transmembrane region" description="Helical" evidence="9">
    <location>
        <begin position="45"/>
        <end position="62"/>
    </location>
</feature>
<feature type="transmembrane region" description="Helical" evidence="9">
    <location>
        <begin position="20"/>
        <end position="39"/>
    </location>
</feature>
<dbReference type="InterPro" id="IPR052180">
    <property type="entry name" value="NhaC_Na-H+_Antiporter"/>
</dbReference>
<dbReference type="Proteomes" id="UP000029431">
    <property type="component" value="Chromosome"/>
</dbReference>
<protein>
    <submittedName>
        <fullName evidence="11">Putative tyrosine permease, NhaC family</fullName>
    </submittedName>
</protein>
<feature type="domain" description="Na+/H+ antiporter NhaC-like C-terminal" evidence="10">
    <location>
        <begin position="166"/>
        <end position="456"/>
    </location>
</feature>
<keyword evidence="12" id="KW-1185">Reference proteome</keyword>
<feature type="transmembrane region" description="Helical" evidence="9">
    <location>
        <begin position="263"/>
        <end position="281"/>
    </location>
</feature>
<gene>
    <name evidence="11" type="ORF">ERIC2_c03900</name>
</gene>
<dbReference type="eggNOG" id="COG1757">
    <property type="taxonomic scope" value="Bacteria"/>
</dbReference>
<evidence type="ECO:0000256" key="6">
    <source>
        <dbReference type="ARBA" id="ARBA00022989"/>
    </source>
</evidence>
<dbReference type="PATRIC" id="fig|697284.3.peg.378"/>
<comment type="subcellular location">
    <subcellularLocation>
        <location evidence="1">Cell membrane</location>
        <topology evidence="1">Multi-pass membrane protein</topology>
    </subcellularLocation>
</comment>
<evidence type="ECO:0000256" key="7">
    <source>
        <dbReference type="ARBA" id="ARBA00023136"/>
    </source>
</evidence>
<keyword evidence="7 9" id="KW-0472">Membrane</keyword>
<proteinExistence type="inferred from homology"/>
<accession>V9W2T8</accession>
<keyword evidence="5 9" id="KW-0812">Transmembrane</keyword>
<dbReference type="Pfam" id="PF03553">
    <property type="entry name" value="Na_H_antiporter"/>
    <property type="match status" value="1"/>
</dbReference>
<feature type="transmembrane region" description="Helical" evidence="9">
    <location>
        <begin position="239"/>
        <end position="256"/>
    </location>
</feature>
<evidence type="ECO:0000256" key="5">
    <source>
        <dbReference type="ARBA" id="ARBA00022692"/>
    </source>
</evidence>
<dbReference type="InterPro" id="IPR004770">
    <property type="entry name" value="Na/H_antiport_NhaC"/>
</dbReference>
<dbReference type="HOGENOM" id="CLU_033405_1_0_9"/>
<evidence type="ECO:0000313" key="12">
    <source>
        <dbReference type="Proteomes" id="UP000029431"/>
    </source>
</evidence>
<feature type="transmembrane region" description="Helical" evidence="9">
    <location>
        <begin position="115"/>
        <end position="148"/>
    </location>
</feature>
<dbReference type="EMBL" id="CP003355">
    <property type="protein sequence ID" value="AHD04249.1"/>
    <property type="molecule type" value="Genomic_DNA"/>
</dbReference>
<dbReference type="KEGG" id="plv:ERIC2_c03900"/>
<name>V9W2T8_9BACL</name>
<dbReference type="NCBIfam" id="TIGR00931">
    <property type="entry name" value="antiport_nhaC"/>
    <property type="match status" value="1"/>
</dbReference>
<dbReference type="PANTHER" id="PTHR33451">
    <property type="entry name" value="MALATE-2H(+)/NA(+)-LACTATE ANTIPORTER"/>
    <property type="match status" value="1"/>
</dbReference>
<dbReference type="GO" id="GO:0015297">
    <property type="term" value="F:antiporter activity"/>
    <property type="evidence" value="ECO:0007669"/>
    <property type="project" value="UniProtKB-KW"/>
</dbReference>
<feature type="transmembrane region" description="Helical" evidence="9">
    <location>
        <begin position="318"/>
        <end position="338"/>
    </location>
</feature>